<feature type="compositionally biased region" description="Low complexity" evidence="1">
    <location>
        <begin position="19"/>
        <end position="29"/>
    </location>
</feature>
<evidence type="ECO:0000313" key="2">
    <source>
        <dbReference type="EMBL" id="CAK8988671.1"/>
    </source>
</evidence>
<comment type="caution">
    <text evidence="2">The sequence shown here is derived from an EMBL/GenBank/DDBJ whole genome shotgun (WGS) entry which is preliminary data.</text>
</comment>
<accession>A0ABP0HGQ1</accession>
<feature type="region of interest" description="Disordered" evidence="1">
    <location>
        <begin position="135"/>
        <end position="162"/>
    </location>
</feature>
<evidence type="ECO:0000313" key="3">
    <source>
        <dbReference type="EMBL" id="CAK8989309.1"/>
    </source>
</evidence>
<protein>
    <submittedName>
        <fullName evidence="2">Uncharacterized protein</fullName>
    </submittedName>
</protein>
<name>A0ABP0HGQ1_9DINO</name>
<dbReference type="EMBL" id="CAXAMM010000725">
    <property type="protein sequence ID" value="CAK8988671.1"/>
    <property type="molecule type" value="Genomic_DNA"/>
</dbReference>
<evidence type="ECO:0000313" key="4">
    <source>
        <dbReference type="Proteomes" id="UP001642464"/>
    </source>
</evidence>
<reference evidence="2 4" key="1">
    <citation type="submission" date="2024-02" db="EMBL/GenBank/DDBJ databases">
        <authorList>
            <person name="Chen Y."/>
            <person name="Shah S."/>
            <person name="Dougan E. K."/>
            <person name="Thang M."/>
            <person name="Chan C."/>
        </authorList>
    </citation>
    <scope>NUCLEOTIDE SEQUENCE [LARGE SCALE GENOMIC DNA]</scope>
</reference>
<sequence length="185" mass="19867">MSSVDGGGQTSEEEKSEEPSSSISTGESSKQLGYRINPSISIGSHCLTPQLFPKDPDQEEVSKVQAAAENDTPVLGLDLSIFICDSLERDEIPQTKQLPQTVDLPGIVVHDAEVSGIGRVVVEWWTGVFLGADAAPETAPETTPEEAKPPEAEAPTVDGQHLLSAEETELRALLLRGREALRRPQ</sequence>
<keyword evidence="4" id="KW-1185">Reference proteome</keyword>
<dbReference type="Proteomes" id="UP001642464">
    <property type="component" value="Unassembled WGS sequence"/>
</dbReference>
<proteinExistence type="predicted"/>
<evidence type="ECO:0000256" key="1">
    <source>
        <dbReference type="SAM" id="MobiDB-lite"/>
    </source>
</evidence>
<organism evidence="2 4">
    <name type="scientific">Durusdinium trenchii</name>
    <dbReference type="NCBI Taxonomy" id="1381693"/>
    <lineage>
        <taxon>Eukaryota</taxon>
        <taxon>Sar</taxon>
        <taxon>Alveolata</taxon>
        <taxon>Dinophyceae</taxon>
        <taxon>Suessiales</taxon>
        <taxon>Symbiodiniaceae</taxon>
        <taxon>Durusdinium</taxon>
    </lineage>
</organism>
<feature type="region of interest" description="Disordered" evidence="1">
    <location>
        <begin position="1"/>
        <end position="31"/>
    </location>
</feature>
<dbReference type="EMBL" id="CAXAMM010000858">
    <property type="protein sequence ID" value="CAK8989309.1"/>
    <property type="molecule type" value="Genomic_DNA"/>
</dbReference>
<gene>
    <name evidence="2" type="ORF">SCF082_LOCUS1488</name>
    <name evidence="3" type="ORF">SCF082_LOCUS1754</name>
</gene>